<dbReference type="InterPro" id="IPR004046">
    <property type="entry name" value="GST_C"/>
</dbReference>
<dbReference type="SUPFAM" id="SSF52833">
    <property type="entry name" value="Thioredoxin-like"/>
    <property type="match status" value="1"/>
</dbReference>
<name>A0A1Q3FQ25_CULTA</name>
<dbReference type="Gene3D" id="1.20.1050.10">
    <property type="match status" value="1"/>
</dbReference>
<evidence type="ECO:0000256" key="2">
    <source>
        <dbReference type="ARBA" id="ARBA00011738"/>
    </source>
</evidence>
<dbReference type="EMBL" id="GFDL01005334">
    <property type="protein sequence ID" value="JAV29711.1"/>
    <property type="molecule type" value="Transcribed_RNA"/>
</dbReference>
<evidence type="ECO:0000259" key="8">
    <source>
        <dbReference type="PROSITE" id="PS50405"/>
    </source>
</evidence>
<dbReference type="PROSITE" id="PS50404">
    <property type="entry name" value="GST_NTER"/>
    <property type="match status" value="1"/>
</dbReference>
<feature type="domain" description="GST C-terminal" evidence="8">
    <location>
        <begin position="89"/>
        <end position="214"/>
    </location>
</feature>
<evidence type="ECO:0000256" key="6">
    <source>
        <dbReference type="ARBA" id="ARBA00047960"/>
    </source>
</evidence>
<dbReference type="GO" id="GO:0004364">
    <property type="term" value="F:glutathione transferase activity"/>
    <property type="evidence" value="ECO:0007669"/>
    <property type="project" value="UniProtKB-EC"/>
</dbReference>
<dbReference type="Pfam" id="PF00043">
    <property type="entry name" value="GST_C"/>
    <property type="match status" value="1"/>
</dbReference>
<dbReference type="Pfam" id="PF13409">
    <property type="entry name" value="GST_N_2"/>
    <property type="match status" value="1"/>
</dbReference>
<dbReference type="InterPro" id="IPR004045">
    <property type="entry name" value="Glutathione_S-Trfase_N"/>
</dbReference>
<protein>
    <recommendedName>
        <fullName evidence="3">glutathione transferase</fullName>
        <ecNumber evidence="3">2.5.1.18</ecNumber>
    </recommendedName>
    <alternativeName>
        <fullName evidence="5">GST class-theta</fullName>
    </alternativeName>
</protein>
<dbReference type="InterPro" id="IPR036282">
    <property type="entry name" value="Glutathione-S-Trfase_C_sf"/>
</dbReference>
<evidence type="ECO:0000313" key="9">
    <source>
        <dbReference type="EMBL" id="JAV29711.1"/>
    </source>
</evidence>
<comment type="subunit">
    <text evidence="2">Homodimer.</text>
</comment>
<evidence type="ECO:0000256" key="3">
    <source>
        <dbReference type="ARBA" id="ARBA00012452"/>
    </source>
</evidence>
<organism evidence="9">
    <name type="scientific">Culex tarsalis</name>
    <name type="common">Encephalitis mosquito</name>
    <dbReference type="NCBI Taxonomy" id="7177"/>
    <lineage>
        <taxon>Eukaryota</taxon>
        <taxon>Metazoa</taxon>
        <taxon>Ecdysozoa</taxon>
        <taxon>Arthropoda</taxon>
        <taxon>Hexapoda</taxon>
        <taxon>Insecta</taxon>
        <taxon>Pterygota</taxon>
        <taxon>Neoptera</taxon>
        <taxon>Endopterygota</taxon>
        <taxon>Diptera</taxon>
        <taxon>Nematocera</taxon>
        <taxon>Culicoidea</taxon>
        <taxon>Culicidae</taxon>
        <taxon>Culicinae</taxon>
        <taxon>Culicini</taxon>
        <taxon>Culex</taxon>
        <taxon>Culex</taxon>
    </lineage>
</organism>
<sequence>MELFYNIVSPPSRSVLMLAKHLGIESELTMKSVNLRAGEHMTEDYVRMNPQHCVPTLLTEDGVAIWESNAILVYLAERFDKDERVYPKDLAKRAQVNQRLCFDLGTLYKNIRAYYGPLAMGRSKPGEDLLKQIDQSVGYLEGFLSKTKFVAGDSLTIADFAVLTSVTVASALKHDFSKFPNVTRWIEECKSSIVGYEEITKKAEETWKATLEEK</sequence>
<evidence type="ECO:0000259" key="7">
    <source>
        <dbReference type="PROSITE" id="PS50404"/>
    </source>
</evidence>
<dbReference type="FunFam" id="3.40.30.10:FF:000034">
    <property type="entry name" value="glutathione S-transferase 1"/>
    <property type="match status" value="1"/>
</dbReference>
<dbReference type="InterPro" id="IPR036249">
    <property type="entry name" value="Thioredoxin-like_sf"/>
</dbReference>
<dbReference type="EC" id="2.5.1.18" evidence="3"/>
<dbReference type="SFLD" id="SFLDS00019">
    <property type="entry name" value="Glutathione_Transferase_(cytos"/>
    <property type="match status" value="1"/>
</dbReference>
<dbReference type="GO" id="GO:0006749">
    <property type="term" value="P:glutathione metabolic process"/>
    <property type="evidence" value="ECO:0007669"/>
    <property type="project" value="TreeGrafter"/>
</dbReference>
<keyword evidence="4 9" id="KW-0808">Transferase</keyword>
<dbReference type="PROSITE" id="PS50405">
    <property type="entry name" value="GST_CTER"/>
    <property type="match status" value="1"/>
</dbReference>
<dbReference type="PANTHER" id="PTHR43969:SF9">
    <property type="entry name" value="GLUTATHIONE S TRANSFERASE D10, ISOFORM A-RELATED"/>
    <property type="match status" value="1"/>
</dbReference>
<dbReference type="SUPFAM" id="SSF47616">
    <property type="entry name" value="GST C-terminal domain-like"/>
    <property type="match status" value="1"/>
</dbReference>
<feature type="domain" description="GST N-terminal" evidence="7">
    <location>
        <begin position="1"/>
        <end position="83"/>
    </location>
</feature>
<proteinExistence type="inferred from homology"/>
<comment type="similarity">
    <text evidence="1">Belongs to the GST superfamily. Theta family.</text>
</comment>
<comment type="catalytic activity">
    <reaction evidence="6">
        <text>RX + glutathione = an S-substituted glutathione + a halide anion + H(+)</text>
        <dbReference type="Rhea" id="RHEA:16437"/>
        <dbReference type="ChEBI" id="CHEBI:15378"/>
        <dbReference type="ChEBI" id="CHEBI:16042"/>
        <dbReference type="ChEBI" id="CHEBI:17792"/>
        <dbReference type="ChEBI" id="CHEBI:57925"/>
        <dbReference type="ChEBI" id="CHEBI:90779"/>
        <dbReference type="EC" id="2.5.1.18"/>
    </reaction>
</comment>
<evidence type="ECO:0000256" key="1">
    <source>
        <dbReference type="ARBA" id="ARBA00009899"/>
    </source>
</evidence>
<dbReference type="CDD" id="cd03177">
    <property type="entry name" value="GST_C_Delta_Epsilon"/>
    <property type="match status" value="1"/>
</dbReference>
<evidence type="ECO:0000256" key="5">
    <source>
        <dbReference type="ARBA" id="ARBA00041523"/>
    </source>
</evidence>
<dbReference type="PANTHER" id="PTHR43969">
    <property type="entry name" value="GLUTATHIONE S TRANSFERASE D10, ISOFORM A-RELATED"/>
    <property type="match status" value="1"/>
</dbReference>
<dbReference type="InterPro" id="IPR010987">
    <property type="entry name" value="Glutathione-S-Trfase_C-like"/>
</dbReference>
<dbReference type="FunFam" id="1.20.1050.10:FF:000007">
    <property type="entry name" value="Glutathione S-transferase 1-1"/>
    <property type="match status" value="1"/>
</dbReference>
<accession>A0A1Q3FQ25</accession>
<dbReference type="SFLD" id="SFLDG00358">
    <property type="entry name" value="Main_(cytGST)"/>
    <property type="match status" value="1"/>
</dbReference>
<dbReference type="CDD" id="cd03045">
    <property type="entry name" value="GST_N_Delta_Epsilon"/>
    <property type="match status" value="1"/>
</dbReference>
<reference evidence="9" key="1">
    <citation type="submission" date="2017-01" db="EMBL/GenBank/DDBJ databases">
        <title>A deep insight into the sialotranscriptome of adult male and female Cluex tarsalis mosquitoes.</title>
        <authorList>
            <person name="Ribeiro J.M."/>
            <person name="Moreira F."/>
            <person name="Bernard K.A."/>
            <person name="Calvo E."/>
        </authorList>
    </citation>
    <scope>NUCLEOTIDE SEQUENCE</scope>
    <source>
        <strain evidence="9">Kern County</strain>
        <tissue evidence="9">Salivary glands</tissue>
    </source>
</reference>
<dbReference type="Gene3D" id="3.40.30.10">
    <property type="entry name" value="Glutaredoxin"/>
    <property type="match status" value="1"/>
</dbReference>
<dbReference type="InterPro" id="IPR040079">
    <property type="entry name" value="Glutathione_S-Trfase"/>
</dbReference>
<evidence type="ECO:0000256" key="4">
    <source>
        <dbReference type="ARBA" id="ARBA00022679"/>
    </source>
</evidence>
<dbReference type="AlphaFoldDB" id="A0A1Q3FQ25"/>
<dbReference type="SFLD" id="SFLDG01153">
    <property type="entry name" value="Main.4:_Theta-like"/>
    <property type="match status" value="1"/>
</dbReference>